<dbReference type="InterPro" id="IPR019635">
    <property type="entry name" value="DUF2500"/>
</dbReference>
<keyword evidence="1" id="KW-0812">Transmembrane</keyword>
<name>A0ABS2N3H3_9BACI</name>
<dbReference type="RefSeq" id="WP_338024334.1">
    <property type="nucleotide sequence ID" value="NZ_JAFBDR010000019.1"/>
</dbReference>
<evidence type="ECO:0000313" key="3">
    <source>
        <dbReference type="Proteomes" id="UP001296943"/>
    </source>
</evidence>
<evidence type="ECO:0008006" key="4">
    <source>
        <dbReference type="Google" id="ProtNLM"/>
    </source>
</evidence>
<keyword evidence="1" id="KW-1133">Transmembrane helix</keyword>
<organism evidence="2 3">
    <name type="scientific">Aquibacillus albus</name>
    <dbReference type="NCBI Taxonomy" id="1168171"/>
    <lineage>
        <taxon>Bacteria</taxon>
        <taxon>Bacillati</taxon>
        <taxon>Bacillota</taxon>
        <taxon>Bacilli</taxon>
        <taxon>Bacillales</taxon>
        <taxon>Bacillaceae</taxon>
        <taxon>Aquibacillus</taxon>
    </lineage>
</organism>
<evidence type="ECO:0000313" key="2">
    <source>
        <dbReference type="EMBL" id="MBM7572618.1"/>
    </source>
</evidence>
<comment type="caution">
    <text evidence="2">The sequence shown here is derived from an EMBL/GenBank/DDBJ whole genome shotgun (WGS) entry which is preliminary data.</text>
</comment>
<dbReference type="Proteomes" id="UP001296943">
    <property type="component" value="Unassembled WGS sequence"/>
</dbReference>
<dbReference type="Pfam" id="PF10694">
    <property type="entry name" value="DUF2500"/>
    <property type="match status" value="1"/>
</dbReference>
<keyword evidence="3" id="KW-1185">Reference proteome</keyword>
<gene>
    <name evidence="2" type="ORF">JOC48_003149</name>
</gene>
<evidence type="ECO:0000256" key="1">
    <source>
        <dbReference type="SAM" id="Phobius"/>
    </source>
</evidence>
<proteinExistence type="predicted"/>
<feature type="transmembrane region" description="Helical" evidence="1">
    <location>
        <begin position="12"/>
        <end position="35"/>
    </location>
</feature>
<dbReference type="EMBL" id="JAFBDR010000019">
    <property type="protein sequence ID" value="MBM7572618.1"/>
    <property type="molecule type" value="Genomic_DNA"/>
</dbReference>
<dbReference type="Gene3D" id="2.40.50.660">
    <property type="match status" value="1"/>
</dbReference>
<accession>A0ABS2N3H3</accession>
<protein>
    <recommendedName>
        <fullName evidence="4">DUF2500 family protein</fullName>
    </recommendedName>
</protein>
<sequence length="128" mass="14271">MGGIGFPGDIMFQIVPIIIMIVFVVVIGTIIFNVIKGIGQWNQNNQSPQLTVPAVVKSKRTHVSRRSHGHGNHVHHGSRTDYYVTFEFESGDRSEFKVSGQEYGQIAEADLGMLTFQGTRYLGFSRDT</sequence>
<keyword evidence="1" id="KW-0472">Membrane</keyword>
<reference evidence="2 3" key="1">
    <citation type="submission" date="2021-01" db="EMBL/GenBank/DDBJ databases">
        <title>Genomic Encyclopedia of Type Strains, Phase IV (KMG-IV): sequencing the most valuable type-strain genomes for metagenomic binning, comparative biology and taxonomic classification.</title>
        <authorList>
            <person name="Goeker M."/>
        </authorList>
    </citation>
    <scope>NUCLEOTIDE SEQUENCE [LARGE SCALE GENOMIC DNA]</scope>
    <source>
        <strain evidence="2 3">DSM 23711</strain>
    </source>
</reference>